<sequence>MKRVAILVLGDIGRSPRVQYHALSLVRAGRHVDLLGYVETQPPDFLRHDNITIRAIPALWASPRWLFPIWAPIKVVIQLCCLLWMLLVSIPAPSHLLVQNPPSIPTLIVAQWTCRLRSTKLIIDWHNLGYTILGLKMGPDSMFVQVAKWIEKTFGRNAHAHLFVTQAMRDHLAEEWHLTGQKVVLHDRPPTHFAKLDAQERKEFLAELKNQFPDLAQFDPSRDHLLVSSTSWTQDEDFSILLEALCLVELDMEDARRGYDSDDDEDRAPRLYVVITGKGPWREHYEDEIRRYGFKHVCILTGWLRAQDYPKLLGSADLGISLHTSSSGLDLPMKVVDMFGCGLPVCAYNFACLGELVTSSTGRTFTASVELKDHIQKLLRDRELRDSMSRHIQEYFATHRWQSEWASKAKGLFDELPEQ</sequence>
<evidence type="ECO:0000256" key="8">
    <source>
        <dbReference type="ARBA" id="ARBA00022824"/>
    </source>
</evidence>
<keyword evidence="9" id="KW-1133">Transmembrane helix</keyword>
<dbReference type="eggNOG" id="KOG2941">
    <property type="taxonomic scope" value="Eukaryota"/>
</dbReference>
<comment type="catalytic activity">
    <reaction evidence="15">
        <text>an N,N'-diacetylchitobiosyl-diphospho-di-trans,poly-cis-dolichol + GDP-alpha-D-mannose = a beta-D-Man-(1-&gt;4)-beta-D-GlcNAc-(1-&gt;4)-alpha-D-GlcNAc-diphospho-di-trans,poly-cis-dolichol + GDP + H(+)</text>
        <dbReference type="Rhea" id="RHEA:13865"/>
        <dbReference type="Rhea" id="RHEA-COMP:19510"/>
        <dbReference type="Rhea" id="RHEA-COMP:19511"/>
        <dbReference type="ChEBI" id="CHEBI:15378"/>
        <dbReference type="ChEBI" id="CHEBI:57269"/>
        <dbReference type="ChEBI" id="CHEBI:57527"/>
        <dbReference type="ChEBI" id="CHEBI:58189"/>
        <dbReference type="ChEBI" id="CHEBI:58472"/>
        <dbReference type="EC" id="2.4.1.142"/>
    </reaction>
    <physiologicalReaction direction="left-to-right" evidence="15">
        <dbReference type="Rhea" id="RHEA:13866"/>
    </physiologicalReaction>
</comment>
<dbReference type="SUPFAM" id="SSF53756">
    <property type="entry name" value="UDP-Glycosyltransferase/glycogen phosphorylase"/>
    <property type="match status" value="1"/>
</dbReference>
<keyword evidence="8" id="KW-0256">Endoplasmic reticulum</keyword>
<dbReference type="Gene3D" id="3.40.50.2000">
    <property type="entry name" value="Glycogen Phosphorylase B"/>
    <property type="match status" value="1"/>
</dbReference>
<dbReference type="OMA" id="CKLIIDW"/>
<reference evidence="19" key="2">
    <citation type="submission" date="2009-11" db="EMBL/GenBank/DDBJ databases">
        <title>The Genome Sequence of Allomyces macrogynus strain ATCC 38327.</title>
        <authorList>
            <consortium name="The Broad Institute Genome Sequencing Platform"/>
            <person name="Russ C."/>
            <person name="Cuomo C."/>
            <person name="Shea T."/>
            <person name="Young S.K."/>
            <person name="Zeng Q."/>
            <person name="Koehrsen M."/>
            <person name="Haas B."/>
            <person name="Borodovsky M."/>
            <person name="Guigo R."/>
            <person name="Alvarado L."/>
            <person name="Berlin A."/>
            <person name="Borenstein D."/>
            <person name="Chen Z."/>
            <person name="Engels R."/>
            <person name="Freedman E."/>
            <person name="Gellesch M."/>
            <person name="Goldberg J."/>
            <person name="Griggs A."/>
            <person name="Gujja S."/>
            <person name="Heiman D."/>
            <person name="Hepburn T."/>
            <person name="Howarth C."/>
            <person name="Jen D."/>
            <person name="Larson L."/>
            <person name="Lewis B."/>
            <person name="Mehta T."/>
            <person name="Park D."/>
            <person name="Pearson M."/>
            <person name="Roberts A."/>
            <person name="Saif S."/>
            <person name="Shenoy N."/>
            <person name="Sisk P."/>
            <person name="Stolte C."/>
            <person name="Sykes S."/>
            <person name="Walk T."/>
            <person name="White J."/>
            <person name="Yandava C."/>
            <person name="Burger G."/>
            <person name="Gray M.W."/>
            <person name="Holland P.W.H."/>
            <person name="King N."/>
            <person name="Lang F.B.F."/>
            <person name="Roger A.J."/>
            <person name="Ruiz-Trillo I."/>
            <person name="Lander E."/>
            <person name="Nusbaum C."/>
        </authorList>
    </citation>
    <scope>NUCLEOTIDE SEQUENCE [LARGE SCALE GENOMIC DNA]</scope>
    <source>
        <strain evidence="19">ATCC 38327</strain>
    </source>
</reference>
<evidence type="ECO:0000256" key="12">
    <source>
        <dbReference type="ARBA" id="ARBA00031434"/>
    </source>
</evidence>
<dbReference type="Pfam" id="PF13579">
    <property type="entry name" value="Glyco_trans_4_4"/>
    <property type="match status" value="1"/>
</dbReference>
<evidence type="ECO:0000256" key="3">
    <source>
        <dbReference type="ARBA" id="ARBA00012611"/>
    </source>
</evidence>
<accession>A0A0L0S4T2</accession>
<name>A0A0L0S4T2_ALLM3</name>
<evidence type="ECO:0000256" key="9">
    <source>
        <dbReference type="ARBA" id="ARBA00022989"/>
    </source>
</evidence>
<evidence type="ECO:0000256" key="14">
    <source>
        <dbReference type="ARBA" id="ARBA00033088"/>
    </source>
</evidence>
<dbReference type="STRING" id="578462.A0A0L0S4T2"/>
<protein>
    <recommendedName>
        <fullName evidence="4">Chitobiosyldiphosphodolichol beta-mannosyltransferase</fullName>
        <ecNumber evidence="3">2.4.1.142</ecNumber>
    </recommendedName>
    <alternativeName>
        <fullName evidence="13">Beta-1,4-mannosyltransferase</fullName>
    </alternativeName>
    <alternativeName>
        <fullName evidence="14">GDP-Man:GlcNAc2-PP-dolichol mannosyltransferase</fullName>
    </alternativeName>
    <alternativeName>
        <fullName evidence="12">GDP-mannose-dolichol diphosphochitobiose mannosyltransferase</fullName>
    </alternativeName>
</protein>
<evidence type="ECO:0000256" key="10">
    <source>
        <dbReference type="ARBA" id="ARBA00023136"/>
    </source>
</evidence>
<evidence type="ECO:0000256" key="7">
    <source>
        <dbReference type="ARBA" id="ARBA00022692"/>
    </source>
</evidence>
<dbReference type="InterPro" id="IPR026051">
    <property type="entry name" value="ALG1-like"/>
</dbReference>
<evidence type="ECO:0000256" key="6">
    <source>
        <dbReference type="ARBA" id="ARBA00022679"/>
    </source>
</evidence>
<dbReference type="InterPro" id="IPR028098">
    <property type="entry name" value="Glyco_trans_4-like_N"/>
</dbReference>
<evidence type="ECO:0000259" key="16">
    <source>
        <dbReference type="Pfam" id="PF00534"/>
    </source>
</evidence>
<evidence type="ECO:0000313" key="18">
    <source>
        <dbReference type="EMBL" id="KNE57394.1"/>
    </source>
</evidence>
<evidence type="ECO:0000256" key="13">
    <source>
        <dbReference type="ARBA" id="ARBA00031566"/>
    </source>
</evidence>
<evidence type="ECO:0000313" key="19">
    <source>
        <dbReference type="Proteomes" id="UP000054350"/>
    </source>
</evidence>
<gene>
    <name evidence="18" type="ORF">AMAG_03115</name>
</gene>
<feature type="domain" description="Glycosyl transferase family 1" evidence="16">
    <location>
        <begin position="267"/>
        <end position="391"/>
    </location>
</feature>
<dbReference type="Proteomes" id="UP000054350">
    <property type="component" value="Unassembled WGS sequence"/>
</dbReference>
<organism evidence="18 19">
    <name type="scientific">Allomyces macrogynus (strain ATCC 38327)</name>
    <name type="common">Allomyces javanicus var. macrogynus</name>
    <dbReference type="NCBI Taxonomy" id="578462"/>
    <lineage>
        <taxon>Eukaryota</taxon>
        <taxon>Fungi</taxon>
        <taxon>Fungi incertae sedis</taxon>
        <taxon>Blastocladiomycota</taxon>
        <taxon>Blastocladiomycetes</taxon>
        <taxon>Blastocladiales</taxon>
        <taxon>Blastocladiaceae</taxon>
        <taxon>Allomyces</taxon>
    </lineage>
</organism>
<dbReference type="PANTHER" id="PTHR13036">
    <property type="entry name" value="BETA1,4 MANNOSYLTRANSFERASE"/>
    <property type="match status" value="1"/>
</dbReference>
<dbReference type="PANTHER" id="PTHR13036:SF0">
    <property type="entry name" value="CHITOBIOSYLDIPHOSPHODOLICHOL BETA-MANNOSYLTRANSFERASE"/>
    <property type="match status" value="1"/>
</dbReference>
<evidence type="ECO:0000256" key="1">
    <source>
        <dbReference type="ARBA" id="ARBA00004389"/>
    </source>
</evidence>
<keyword evidence="19" id="KW-1185">Reference proteome</keyword>
<comment type="subcellular location">
    <subcellularLocation>
        <location evidence="1">Endoplasmic reticulum membrane</location>
        <topology evidence="1">Single-pass membrane protein</topology>
    </subcellularLocation>
</comment>
<evidence type="ECO:0000256" key="2">
    <source>
        <dbReference type="ARBA" id="ARBA00004922"/>
    </source>
</evidence>
<dbReference type="InterPro" id="IPR001296">
    <property type="entry name" value="Glyco_trans_1"/>
</dbReference>
<evidence type="ECO:0000256" key="4">
    <source>
        <dbReference type="ARBA" id="ARBA00015841"/>
    </source>
</evidence>
<evidence type="ECO:0000256" key="5">
    <source>
        <dbReference type="ARBA" id="ARBA00022676"/>
    </source>
</evidence>
<dbReference type="VEuPathDB" id="FungiDB:AMAG_03115"/>
<evidence type="ECO:0000256" key="11">
    <source>
        <dbReference type="ARBA" id="ARBA00024899"/>
    </source>
</evidence>
<dbReference type="OrthoDB" id="614844at2759"/>
<reference evidence="18 19" key="1">
    <citation type="submission" date="2009-11" db="EMBL/GenBank/DDBJ databases">
        <title>Annotation of Allomyces macrogynus ATCC 38327.</title>
        <authorList>
            <consortium name="The Broad Institute Genome Sequencing Platform"/>
            <person name="Russ C."/>
            <person name="Cuomo C."/>
            <person name="Burger G."/>
            <person name="Gray M.W."/>
            <person name="Holland P.W.H."/>
            <person name="King N."/>
            <person name="Lang F.B.F."/>
            <person name="Roger A.J."/>
            <person name="Ruiz-Trillo I."/>
            <person name="Young S.K."/>
            <person name="Zeng Q."/>
            <person name="Gargeya S."/>
            <person name="Fitzgerald M."/>
            <person name="Haas B."/>
            <person name="Abouelleil A."/>
            <person name="Alvarado L."/>
            <person name="Arachchi H.M."/>
            <person name="Berlin A."/>
            <person name="Chapman S.B."/>
            <person name="Gearin G."/>
            <person name="Goldberg J."/>
            <person name="Griggs A."/>
            <person name="Gujja S."/>
            <person name="Hansen M."/>
            <person name="Heiman D."/>
            <person name="Howarth C."/>
            <person name="Larimer J."/>
            <person name="Lui A."/>
            <person name="MacDonald P.J.P."/>
            <person name="McCowen C."/>
            <person name="Montmayeur A."/>
            <person name="Murphy C."/>
            <person name="Neiman D."/>
            <person name="Pearson M."/>
            <person name="Priest M."/>
            <person name="Roberts A."/>
            <person name="Saif S."/>
            <person name="Shea T."/>
            <person name="Sisk P."/>
            <person name="Stolte C."/>
            <person name="Sykes S."/>
            <person name="Wortman J."/>
            <person name="Nusbaum C."/>
            <person name="Birren B."/>
        </authorList>
    </citation>
    <scope>NUCLEOTIDE SEQUENCE [LARGE SCALE GENOMIC DNA]</scope>
    <source>
        <strain evidence="18 19">ATCC 38327</strain>
    </source>
</reference>
<keyword evidence="7" id="KW-0812">Transmembrane</keyword>
<dbReference type="EMBL" id="GG745331">
    <property type="protein sequence ID" value="KNE57394.1"/>
    <property type="molecule type" value="Genomic_DNA"/>
</dbReference>
<proteinExistence type="predicted"/>
<keyword evidence="5" id="KW-0328">Glycosyltransferase</keyword>
<dbReference type="Pfam" id="PF00534">
    <property type="entry name" value="Glycos_transf_1"/>
    <property type="match status" value="1"/>
</dbReference>
<keyword evidence="6" id="KW-0808">Transferase</keyword>
<feature type="domain" description="Glycosyltransferase subfamily 4-like N-terminal" evidence="17">
    <location>
        <begin position="16"/>
        <end position="184"/>
    </location>
</feature>
<dbReference type="EC" id="2.4.1.142" evidence="3"/>
<dbReference type="GO" id="GO:0004578">
    <property type="term" value="F:chitobiosyldiphosphodolichol beta-mannosyltransferase activity"/>
    <property type="evidence" value="ECO:0007669"/>
    <property type="project" value="UniProtKB-EC"/>
</dbReference>
<evidence type="ECO:0000256" key="15">
    <source>
        <dbReference type="ARBA" id="ARBA00045071"/>
    </source>
</evidence>
<dbReference type="GO" id="GO:0005789">
    <property type="term" value="C:endoplasmic reticulum membrane"/>
    <property type="evidence" value="ECO:0007669"/>
    <property type="project" value="UniProtKB-SubCell"/>
</dbReference>
<keyword evidence="10" id="KW-0472">Membrane</keyword>
<comment type="function">
    <text evidence="11">Participates in the formation of the lipid-linked precursor oligosaccharide for N-glycosylation. Involved in assembling the dolichol-pyrophosphate-GlcNAc(2)-Man(5) intermediate on the cytoplasmic surface of the ER.</text>
</comment>
<dbReference type="AlphaFoldDB" id="A0A0L0S4T2"/>
<comment type="pathway">
    <text evidence="2">Protein modification; protein glycosylation.</text>
</comment>
<evidence type="ECO:0000259" key="17">
    <source>
        <dbReference type="Pfam" id="PF13579"/>
    </source>
</evidence>